<dbReference type="GeneID" id="7831935"/>
<dbReference type="EMBL" id="GG662767">
    <property type="protein sequence ID" value="EAR91883.4"/>
    <property type="molecule type" value="Genomic_DNA"/>
</dbReference>
<dbReference type="SMART" id="SM00261">
    <property type="entry name" value="FU"/>
    <property type="match status" value="2"/>
</dbReference>
<dbReference type="OrthoDB" id="10045365at2759"/>
<dbReference type="InterPro" id="IPR006212">
    <property type="entry name" value="Furin_repeat"/>
</dbReference>
<protein>
    <submittedName>
        <fullName evidence="1">Zinc finger, lsd1 subclass family protein, putative</fullName>
    </submittedName>
</protein>
<dbReference type="InParanoid" id="Q234X0"/>
<accession>Q234X0</accession>
<dbReference type="RefSeq" id="XP_001012128.4">
    <property type="nucleotide sequence ID" value="XM_001012128.4"/>
</dbReference>
<dbReference type="SUPFAM" id="SSF57184">
    <property type="entry name" value="Growth factor receptor domain"/>
    <property type="match status" value="1"/>
</dbReference>
<gene>
    <name evidence="1" type="ORF">TTHERM_00097820</name>
</gene>
<name>Q234X0_TETTS</name>
<dbReference type="Proteomes" id="UP000009168">
    <property type="component" value="Unassembled WGS sequence"/>
</dbReference>
<reference evidence="2" key="1">
    <citation type="journal article" date="2006" name="PLoS Biol.">
        <title>Macronuclear genome sequence of the ciliate Tetrahymena thermophila, a model eukaryote.</title>
        <authorList>
            <person name="Eisen J.A."/>
            <person name="Coyne R.S."/>
            <person name="Wu M."/>
            <person name="Wu D."/>
            <person name="Thiagarajan M."/>
            <person name="Wortman J.R."/>
            <person name="Badger J.H."/>
            <person name="Ren Q."/>
            <person name="Amedeo P."/>
            <person name="Jones K.M."/>
            <person name="Tallon L.J."/>
            <person name="Delcher A.L."/>
            <person name="Salzberg S.L."/>
            <person name="Silva J.C."/>
            <person name="Haas B.J."/>
            <person name="Majoros W.H."/>
            <person name="Farzad M."/>
            <person name="Carlton J.M."/>
            <person name="Smith R.K. Jr."/>
            <person name="Garg J."/>
            <person name="Pearlman R.E."/>
            <person name="Karrer K.M."/>
            <person name="Sun L."/>
            <person name="Manning G."/>
            <person name="Elde N.C."/>
            <person name="Turkewitz A.P."/>
            <person name="Asai D.J."/>
            <person name="Wilkes D.E."/>
            <person name="Wang Y."/>
            <person name="Cai H."/>
            <person name="Collins K."/>
            <person name="Stewart B.A."/>
            <person name="Lee S.R."/>
            <person name="Wilamowska K."/>
            <person name="Weinberg Z."/>
            <person name="Ruzzo W.L."/>
            <person name="Wloga D."/>
            <person name="Gaertig J."/>
            <person name="Frankel J."/>
            <person name="Tsao C.-C."/>
            <person name="Gorovsky M.A."/>
            <person name="Keeling P.J."/>
            <person name="Waller R.F."/>
            <person name="Patron N.J."/>
            <person name="Cherry J.M."/>
            <person name="Stover N.A."/>
            <person name="Krieger C.J."/>
            <person name="del Toro C."/>
            <person name="Ryder H.F."/>
            <person name="Williamson S.C."/>
            <person name="Barbeau R.A."/>
            <person name="Hamilton E.P."/>
            <person name="Orias E."/>
        </authorList>
    </citation>
    <scope>NUCLEOTIDE SEQUENCE [LARGE SCALE GENOMIC DNA]</scope>
    <source>
        <strain evidence="2">SB210</strain>
    </source>
</reference>
<organism evidence="1 2">
    <name type="scientific">Tetrahymena thermophila (strain SB210)</name>
    <dbReference type="NCBI Taxonomy" id="312017"/>
    <lineage>
        <taxon>Eukaryota</taxon>
        <taxon>Sar</taxon>
        <taxon>Alveolata</taxon>
        <taxon>Ciliophora</taxon>
        <taxon>Intramacronucleata</taxon>
        <taxon>Oligohymenophorea</taxon>
        <taxon>Hymenostomatida</taxon>
        <taxon>Tetrahymenina</taxon>
        <taxon>Tetrahymenidae</taxon>
        <taxon>Tetrahymena</taxon>
    </lineage>
</organism>
<dbReference type="AlphaFoldDB" id="Q234X0"/>
<dbReference type="InterPro" id="IPR009030">
    <property type="entry name" value="Growth_fac_rcpt_cys_sf"/>
</dbReference>
<keyword evidence="2" id="KW-1185">Reference proteome</keyword>
<dbReference type="Gene3D" id="2.10.220.10">
    <property type="entry name" value="Hormone Receptor, Insulin-like Growth Factor Receptor 1, Chain A, domain 2"/>
    <property type="match status" value="1"/>
</dbReference>
<evidence type="ECO:0000313" key="1">
    <source>
        <dbReference type="EMBL" id="EAR91883.4"/>
    </source>
</evidence>
<proteinExistence type="predicted"/>
<sequence>MQIFVQHAKKGFICLKKCNQYCLKCTEDKCLTCKQDYFLTQGQKCVKCDQERQFQENGQCKECDPSCLKCNGTGKTNCTQCKLSLFLSQKYLLQIFINEFYLQLFQQSQYKQ</sequence>
<evidence type="ECO:0000313" key="2">
    <source>
        <dbReference type="Proteomes" id="UP000009168"/>
    </source>
</evidence>
<dbReference type="KEGG" id="tet:TTHERM_00097820"/>
<dbReference type="HOGENOM" id="CLU_304745_0_0_1"/>